<evidence type="ECO:0000313" key="7">
    <source>
        <dbReference type="Proteomes" id="UP000235005"/>
    </source>
</evidence>
<proteinExistence type="predicted"/>
<feature type="domain" description="Luciferase-like" evidence="5">
    <location>
        <begin position="27"/>
        <end position="238"/>
    </location>
</feature>
<protein>
    <submittedName>
        <fullName evidence="6">TIGR03619 family F420-dependent LLM class oxidoreductase</fullName>
    </submittedName>
</protein>
<reference evidence="6 7" key="1">
    <citation type="submission" date="2018-01" db="EMBL/GenBank/DDBJ databases">
        <title>The draft genome sequence of Halioglobus lutimaris HF004.</title>
        <authorList>
            <person name="Du Z.-J."/>
            <person name="Shi M.-J."/>
        </authorList>
    </citation>
    <scope>NUCLEOTIDE SEQUENCE [LARGE SCALE GENOMIC DNA]</scope>
    <source>
        <strain evidence="6 7">HF004</strain>
    </source>
</reference>
<keyword evidence="2" id="KW-0288">FMN</keyword>
<dbReference type="Proteomes" id="UP000235005">
    <property type="component" value="Unassembled WGS sequence"/>
</dbReference>
<keyword evidence="7" id="KW-1185">Reference proteome</keyword>
<dbReference type="GO" id="GO:0008726">
    <property type="term" value="F:alkanesulfonate monooxygenase activity"/>
    <property type="evidence" value="ECO:0007669"/>
    <property type="project" value="TreeGrafter"/>
</dbReference>
<dbReference type="PANTHER" id="PTHR42847">
    <property type="entry name" value="ALKANESULFONATE MONOOXYGENASE"/>
    <property type="match status" value="1"/>
</dbReference>
<dbReference type="AlphaFoldDB" id="A0A2N5X415"/>
<keyword evidence="3" id="KW-0560">Oxidoreductase</keyword>
<gene>
    <name evidence="6" type="ORF">C0039_09055</name>
</gene>
<accession>A0A2N5X415</accession>
<comment type="caution">
    <text evidence="6">The sequence shown here is derived from an EMBL/GenBank/DDBJ whole genome shotgun (WGS) entry which is preliminary data.</text>
</comment>
<evidence type="ECO:0000256" key="3">
    <source>
        <dbReference type="ARBA" id="ARBA00023002"/>
    </source>
</evidence>
<name>A0A2N5X415_9GAMM</name>
<dbReference type="GO" id="GO:0046306">
    <property type="term" value="P:alkanesulfonate catabolic process"/>
    <property type="evidence" value="ECO:0007669"/>
    <property type="project" value="TreeGrafter"/>
</dbReference>
<dbReference type="RefSeq" id="WP_075999974.1">
    <property type="nucleotide sequence ID" value="NZ_PKUS01000008.1"/>
</dbReference>
<evidence type="ECO:0000256" key="2">
    <source>
        <dbReference type="ARBA" id="ARBA00022643"/>
    </source>
</evidence>
<dbReference type="InterPro" id="IPR019921">
    <property type="entry name" value="Lucif-like_OxRdtase_Rv2161c"/>
</dbReference>
<dbReference type="EMBL" id="PKUS01000008">
    <property type="protein sequence ID" value="PLW69200.1"/>
    <property type="molecule type" value="Genomic_DNA"/>
</dbReference>
<evidence type="ECO:0000259" key="5">
    <source>
        <dbReference type="Pfam" id="PF00296"/>
    </source>
</evidence>
<dbReference type="OrthoDB" id="7055978at2"/>
<dbReference type="SUPFAM" id="SSF51679">
    <property type="entry name" value="Bacterial luciferase-like"/>
    <property type="match status" value="1"/>
</dbReference>
<dbReference type="InterPro" id="IPR036661">
    <property type="entry name" value="Luciferase-like_sf"/>
</dbReference>
<evidence type="ECO:0000313" key="6">
    <source>
        <dbReference type="EMBL" id="PLW69200.1"/>
    </source>
</evidence>
<dbReference type="Gene3D" id="3.20.20.30">
    <property type="entry name" value="Luciferase-like domain"/>
    <property type="match status" value="1"/>
</dbReference>
<keyword evidence="1" id="KW-0285">Flavoprotein</keyword>
<dbReference type="InterPro" id="IPR050172">
    <property type="entry name" value="SsuD_RutA_monooxygenase"/>
</dbReference>
<dbReference type="NCBIfam" id="TIGR03619">
    <property type="entry name" value="F420_Rv2161c"/>
    <property type="match status" value="1"/>
</dbReference>
<sequence>MKAMKFALATPGLLNYPASMAPWEKTAAGDEILRFARAADKQKWQWLTVPEHVFMPEDMCESMGSRFPEGVAACAVLAGATERIHLLTYVLVLPYRNPLMLAKQISTIEFIAGGRFTLGTAPGHLEKEFQMLGIPFKARGKITDEYLQVLKECWTSDHPHYSGYYSQFDHIVMDPKPVQKPHPPIFIGGNTKLAMRRAVEHGDGWIPWLITHDQFEDCLQYIREQPAYEEKKDRFEIVMPTTEYQVEDYSHRETADTLIESDRDAVMREIEWLQNAGATVAQVMPPKVETFEQCLDWLAWFDEDIIPNFI</sequence>
<evidence type="ECO:0000256" key="4">
    <source>
        <dbReference type="ARBA" id="ARBA00023033"/>
    </source>
</evidence>
<dbReference type="PANTHER" id="PTHR42847:SF4">
    <property type="entry name" value="ALKANESULFONATE MONOOXYGENASE-RELATED"/>
    <property type="match status" value="1"/>
</dbReference>
<organism evidence="6 7">
    <name type="scientific">Pseudohalioglobus lutimaris</name>
    <dbReference type="NCBI Taxonomy" id="1737061"/>
    <lineage>
        <taxon>Bacteria</taxon>
        <taxon>Pseudomonadati</taxon>
        <taxon>Pseudomonadota</taxon>
        <taxon>Gammaproteobacteria</taxon>
        <taxon>Cellvibrionales</taxon>
        <taxon>Halieaceae</taxon>
        <taxon>Pseudohalioglobus</taxon>
    </lineage>
</organism>
<dbReference type="InterPro" id="IPR011251">
    <property type="entry name" value="Luciferase-like_dom"/>
</dbReference>
<evidence type="ECO:0000256" key="1">
    <source>
        <dbReference type="ARBA" id="ARBA00022630"/>
    </source>
</evidence>
<keyword evidence="4" id="KW-0503">Monooxygenase</keyword>
<dbReference type="Pfam" id="PF00296">
    <property type="entry name" value="Bac_luciferase"/>
    <property type="match status" value="1"/>
</dbReference>